<name>A0A914CNH6_9BILA</name>
<proteinExistence type="predicted"/>
<sequence length="93" mass="10287">MGCQCAKPEKIKVNFDDIDGKRRPSAYLALAFMNASTAASIVTSDLGMQRLENQYVDQLIRKAKNDGQTVSIVNGCLFLDYKFIGYLPQGFCA</sequence>
<keyword evidence="1" id="KW-1185">Reference proteome</keyword>
<dbReference type="WBParaSite" id="ACRNAN_scaffold12534.g29394.t1">
    <property type="protein sequence ID" value="ACRNAN_scaffold12534.g29394.t1"/>
    <property type="gene ID" value="ACRNAN_scaffold12534.g29394"/>
</dbReference>
<organism evidence="1 2">
    <name type="scientific">Acrobeloides nanus</name>
    <dbReference type="NCBI Taxonomy" id="290746"/>
    <lineage>
        <taxon>Eukaryota</taxon>
        <taxon>Metazoa</taxon>
        <taxon>Ecdysozoa</taxon>
        <taxon>Nematoda</taxon>
        <taxon>Chromadorea</taxon>
        <taxon>Rhabditida</taxon>
        <taxon>Tylenchina</taxon>
        <taxon>Cephalobomorpha</taxon>
        <taxon>Cephaloboidea</taxon>
        <taxon>Cephalobidae</taxon>
        <taxon>Acrobeloides</taxon>
    </lineage>
</organism>
<evidence type="ECO:0000313" key="2">
    <source>
        <dbReference type="WBParaSite" id="ACRNAN_scaffold12534.g29394.t1"/>
    </source>
</evidence>
<reference evidence="2" key="1">
    <citation type="submission" date="2022-11" db="UniProtKB">
        <authorList>
            <consortium name="WormBaseParasite"/>
        </authorList>
    </citation>
    <scope>IDENTIFICATION</scope>
</reference>
<protein>
    <submittedName>
        <fullName evidence="2">Uncharacterized protein</fullName>
    </submittedName>
</protein>
<dbReference type="Proteomes" id="UP000887540">
    <property type="component" value="Unplaced"/>
</dbReference>
<dbReference type="AlphaFoldDB" id="A0A914CNH6"/>
<accession>A0A914CNH6</accession>
<evidence type="ECO:0000313" key="1">
    <source>
        <dbReference type="Proteomes" id="UP000887540"/>
    </source>
</evidence>